<dbReference type="Proteomes" id="UP001218188">
    <property type="component" value="Unassembled WGS sequence"/>
</dbReference>
<organism evidence="1 2">
    <name type="scientific">Mycena alexandri</name>
    <dbReference type="NCBI Taxonomy" id="1745969"/>
    <lineage>
        <taxon>Eukaryota</taxon>
        <taxon>Fungi</taxon>
        <taxon>Dikarya</taxon>
        <taxon>Basidiomycota</taxon>
        <taxon>Agaricomycotina</taxon>
        <taxon>Agaricomycetes</taxon>
        <taxon>Agaricomycetidae</taxon>
        <taxon>Agaricales</taxon>
        <taxon>Marasmiineae</taxon>
        <taxon>Mycenaceae</taxon>
        <taxon>Mycena</taxon>
    </lineage>
</organism>
<sequence length="303" mass="33871">LTRCPDDVSIEILKIAELPLSAVSKVMLVQRAWNAFIHTYEEHIYHNLAICNGLTSARTTSLKEEKLAFGSNIAIESWKAFCQWRIAVERNWAGLGPSSIARIFATGNQVFCRKEIPAADRVIVSSTTGGISVYDGTRVVWALPTGYVEKPINFAYGNGYLIFQRAREKTIDYDSVIEIWQDERLPKGLISAAFPPTPEQETATTSIAAQFPSVHFRPTAAIPAPSARTEAIRLHYPTLVVATSSAVYTWDLEMGDLTQTLCTQRSLMRPVLGVEVSQELIVVFDREQVRFFSRSHGLFLFLL</sequence>
<protein>
    <recommendedName>
        <fullName evidence="3">F-box domain-containing protein</fullName>
    </recommendedName>
</protein>
<evidence type="ECO:0000313" key="1">
    <source>
        <dbReference type="EMBL" id="KAJ7035274.1"/>
    </source>
</evidence>
<name>A0AAD6X7S7_9AGAR</name>
<reference evidence="1" key="1">
    <citation type="submission" date="2023-03" db="EMBL/GenBank/DDBJ databases">
        <title>Massive genome expansion in bonnet fungi (Mycena s.s.) driven by repeated elements and novel gene families across ecological guilds.</title>
        <authorList>
            <consortium name="Lawrence Berkeley National Laboratory"/>
            <person name="Harder C.B."/>
            <person name="Miyauchi S."/>
            <person name="Viragh M."/>
            <person name="Kuo A."/>
            <person name="Thoen E."/>
            <person name="Andreopoulos B."/>
            <person name="Lu D."/>
            <person name="Skrede I."/>
            <person name="Drula E."/>
            <person name="Henrissat B."/>
            <person name="Morin E."/>
            <person name="Kohler A."/>
            <person name="Barry K."/>
            <person name="LaButti K."/>
            <person name="Morin E."/>
            <person name="Salamov A."/>
            <person name="Lipzen A."/>
            <person name="Mereny Z."/>
            <person name="Hegedus B."/>
            <person name="Baldrian P."/>
            <person name="Stursova M."/>
            <person name="Weitz H."/>
            <person name="Taylor A."/>
            <person name="Grigoriev I.V."/>
            <person name="Nagy L.G."/>
            <person name="Martin F."/>
            <person name="Kauserud H."/>
        </authorList>
    </citation>
    <scope>NUCLEOTIDE SEQUENCE</scope>
    <source>
        <strain evidence="1">CBHHK200</strain>
    </source>
</reference>
<keyword evidence="2" id="KW-1185">Reference proteome</keyword>
<gene>
    <name evidence="1" type="ORF">C8F04DRAFT_887980</name>
</gene>
<evidence type="ECO:0000313" key="2">
    <source>
        <dbReference type="Proteomes" id="UP001218188"/>
    </source>
</evidence>
<evidence type="ECO:0008006" key="3">
    <source>
        <dbReference type="Google" id="ProtNLM"/>
    </source>
</evidence>
<dbReference type="AlphaFoldDB" id="A0AAD6X7S7"/>
<comment type="caution">
    <text evidence="1">The sequence shown here is derived from an EMBL/GenBank/DDBJ whole genome shotgun (WGS) entry which is preliminary data.</text>
</comment>
<feature type="non-terminal residue" evidence="1">
    <location>
        <position position="303"/>
    </location>
</feature>
<feature type="non-terminal residue" evidence="1">
    <location>
        <position position="1"/>
    </location>
</feature>
<proteinExistence type="predicted"/>
<accession>A0AAD6X7S7</accession>
<dbReference type="EMBL" id="JARJCM010000051">
    <property type="protein sequence ID" value="KAJ7035274.1"/>
    <property type="molecule type" value="Genomic_DNA"/>
</dbReference>